<name>A0A3G2HXI4_9BURK</name>
<feature type="compositionally biased region" description="Polar residues" evidence="1">
    <location>
        <begin position="186"/>
        <end position="195"/>
    </location>
</feature>
<dbReference type="PANTHER" id="PTHR36439">
    <property type="entry name" value="BLL4334 PROTEIN"/>
    <property type="match status" value="1"/>
</dbReference>
<dbReference type="Proteomes" id="UP000268070">
    <property type="component" value="Chromosome"/>
</dbReference>
<feature type="region of interest" description="Disordered" evidence="1">
    <location>
        <begin position="175"/>
        <end position="195"/>
    </location>
</feature>
<dbReference type="PANTHER" id="PTHR36439:SF1">
    <property type="entry name" value="DUF1697 DOMAIN-CONTAINING PROTEIN"/>
    <property type="match status" value="1"/>
</dbReference>
<reference evidence="2 3" key="1">
    <citation type="submission" date="2018-09" db="EMBL/GenBank/DDBJ databases">
        <title>Complete genome sequence of the hydrocarbonoclastic bacterium Alcaligenes aquatilis QD168, isolated from a crude-oil polluted marine sediment of Central Chile.</title>
        <authorList>
            <person name="Duran R.E."/>
            <person name="Barra B."/>
            <person name="Salva-Serra F."/>
            <person name="Mendez V."/>
            <person name="Moore E.R.B."/>
            <person name="Seeger M."/>
        </authorList>
    </citation>
    <scope>NUCLEOTIDE SEQUENCE [LARGE SCALE GENOMIC DNA]</scope>
    <source>
        <strain evidence="2 3">QD168</strain>
    </source>
</reference>
<dbReference type="InterPro" id="IPR012545">
    <property type="entry name" value="DUF1697"/>
</dbReference>
<dbReference type="Gene3D" id="3.30.70.1280">
    <property type="entry name" value="SP0830-like domains"/>
    <property type="match status" value="1"/>
</dbReference>
<dbReference type="RefSeq" id="WP_121739503.1">
    <property type="nucleotide sequence ID" value="NZ_CP032153.1"/>
</dbReference>
<dbReference type="Pfam" id="PF08002">
    <property type="entry name" value="DUF1697"/>
    <property type="match status" value="1"/>
</dbReference>
<dbReference type="SUPFAM" id="SSF160379">
    <property type="entry name" value="SP0830-like"/>
    <property type="match status" value="1"/>
</dbReference>
<dbReference type="OrthoDB" id="9806494at2"/>
<gene>
    <name evidence="2" type="ORF">D3M96_15745</name>
</gene>
<sequence length="195" mass="21855">MNTQILLLRGVMPTGKNKVLMAPLRAALEAAGLRDVRTYIQSGNTIVSTELEQPELEQLVHHAIKDKLGGDIQVIARTPAYFMQVMENNPFKHQNPSQLYFTLLRSPADSTLLQAFHALEHAPDQVRVIGDIAYIVCASRYRDLKANNNFIERKLKVVATTRNFNTMSKLIALSTGTDGAHPRQHPVNSRPRTNM</sequence>
<evidence type="ECO:0000313" key="2">
    <source>
        <dbReference type="EMBL" id="AYN21850.1"/>
    </source>
</evidence>
<dbReference type="EMBL" id="CP032153">
    <property type="protein sequence ID" value="AYN21850.1"/>
    <property type="molecule type" value="Genomic_DNA"/>
</dbReference>
<dbReference type="PIRSF" id="PIRSF008502">
    <property type="entry name" value="UCP008502"/>
    <property type="match status" value="1"/>
</dbReference>
<evidence type="ECO:0000256" key="1">
    <source>
        <dbReference type="SAM" id="MobiDB-lite"/>
    </source>
</evidence>
<proteinExistence type="predicted"/>
<dbReference type="KEGG" id="aaqu:D3M96_15745"/>
<dbReference type="AlphaFoldDB" id="A0A3G2HXI4"/>
<evidence type="ECO:0000313" key="3">
    <source>
        <dbReference type="Proteomes" id="UP000268070"/>
    </source>
</evidence>
<accession>A0A3G2HXI4</accession>
<organism evidence="2 3">
    <name type="scientific">Alcaligenes aquatilis</name>
    <dbReference type="NCBI Taxonomy" id="323284"/>
    <lineage>
        <taxon>Bacteria</taxon>
        <taxon>Pseudomonadati</taxon>
        <taxon>Pseudomonadota</taxon>
        <taxon>Betaproteobacteria</taxon>
        <taxon>Burkholderiales</taxon>
        <taxon>Alcaligenaceae</taxon>
        <taxon>Alcaligenes</taxon>
    </lineage>
</organism>
<protein>
    <submittedName>
        <fullName evidence="2">DUF1697 domain-containing protein</fullName>
    </submittedName>
</protein>